<dbReference type="VEuPathDB" id="FungiDB:YALI0_B10197g"/>
<dbReference type="GO" id="GO:0030983">
    <property type="term" value="F:mismatched DNA binding"/>
    <property type="evidence" value="ECO:0007669"/>
    <property type="project" value="InterPro"/>
</dbReference>
<dbReference type="Pfam" id="PF00488">
    <property type="entry name" value="MutS_V"/>
    <property type="match status" value="1"/>
</dbReference>
<dbReference type="PROSITE" id="PS00486">
    <property type="entry name" value="DNA_MISMATCH_REPAIR_2"/>
    <property type="match status" value="1"/>
</dbReference>
<dbReference type="InterPro" id="IPR036678">
    <property type="entry name" value="MutS_con_dom_sf"/>
</dbReference>
<evidence type="ECO:0000259" key="9">
    <source>
        <dbReference type="PROSITE" id="PS00486"/>
    </source>
</evidence>
<dbReference type="SMART" id="SM00534">
    <property type="entry name" value="MUTSac"/>
    <property type="match status" value="1"/>
</dbReference>
<dbReference type="InterPro" id="IPR007860">
    <property type="entry name" value="DNA_mmatch_repair_MutS_con_dom"/>
</dbReference>
<dbReference type="InterPro" id="IPR000432">
    <property type="entry name" value="DNA_mismatch_repair_MutS_C"/>
</dbReference>
<dbReference type="SUPFAM" id="SSF55271">
    <property type="entry name" value="DNA repair protein MutS, domain I"/>
    <property type="match status" value="1"/>
</dbReference>
<dbReference type="PANTHER" id="PTHR11361">
    <property type="entry name" value="DNA MISMATCH REPAIR PROTEIN MUTS FAMILY MEMBER"/>
    <property type="match status" value="1"/>
</dbReference>
<dbReference type="AlphaFoldDB" id="A0A371CEA3"/>
<keyword evidence="4" id="KW-0067">ATP-binding</keyword>
<dbReference type="PANTHER" id="PTHR11361:SF34">
    <property type="entry name" value="DNA MISMATCH REPAIR PROTEIN MSH1, MITOCHONDRIAL"/>
    <property type="match status" value="1"/>
</dbReference>
<sequence length="974" mass="109242">MKRVSQKVLRQVNVLSRGIHVTRTSRQQPYTPHQAWPTSSEIVAFKTGKAARKKFQTTSETIELVELESTVLEDDNVTGLPPSKGLSEVSPSDVVSGVFSVMSQYPDSVVLTQVGSFYEFYGSHADKWGSELHLKVGKKTYNKGKLTSMTGFPLTQLAKYLKILVETYQQKVVICEQVETDDSSTSLMFSRPVTRIYTPGTLIDEDFLPTNRYNYLMSIWIAPESIRRPDETKDVAETPVGICWLDVSLGTCSVSRSSLGNLASDIARIKPQEIVMEKRMKELELENGEFYPELVELRSAPLSYSQPATSTTDFEFEPFFRVPKAYINDTLTQIDSHALKALAMALEYSKSHFPLGTLTFDPPNVELSTEHIMKIDSRSIEALELFKTMRDARTKGSLLSTLNGTKTDAGTRCLTEWLSAPLNHKQEIERRLDSVETFKTRNPLSLSLSAQMAQVKDILRIANMFAINRGKPYQLLEFADSCLLVNDMYHRLQTEHAKSALPESLLEQMERLKQVPMDLVETIYSTIERRDVDTSLSESSGSGEESESSEFSFGQLECEIRPEASPKMTKLCKTLDKLHNKKTQLQEDIVEEMTKLFPKFRSSRRKVELKVNVMGPVVSISGRPNNMPDQFMGCEVTKRKSLCSFVFPEWVKLAQNMDDVHVKIRQEAKSILDGLMENIKDKHQDIRAVGASLAYIDTVISLANLANEFNMVRPTTVESGPTEIVDGRHLTVQHSLRVGGTQFVSNTCRLDPEDQYVWVVSGPNMGGKSTFLRQNAIIVLLAQMGSFVPAKSAQIGLVDRLFVRAGVADDLFRNKSSFMVEMIETSVILRQAGPKSMVILDEVGRGTSFRDGIAVAYATLDYLYRFSKSRVLFATHFANEITNLFPDNYDTSGIAYYMSEVLEKEDYSSKNLLAVDPFQRTAHSLYSLTLEGVQFTRRIVPGISQDSHGIQIAQAAGFPKEAVESALEVVAKSK</sequence>
<evidence type="ECO:0000313" key="11">
    <source>
        <dbReference type="Proteomes" id="UP000256601"/>
    </source>
</evidence>
<dbReference type="FunFam" id="3.40.50.300:FF:004175">
    <property type="entry name" value="DNA mismatch repair protein MSH3"/>
    <property type="match status" value="1"/>
</dbReference>
<evidence type="ECO:0000256" key="4">
    <source>
        <dbReference type="ARBA" id="ARBA00022840"/>
    </source>
</evidence>
<feature type="compositionally biased region" description="Low complexity" evidence="8">
    <location>
        <begin position="537"/>
        <end position="554"/>
    </location>
</feature>
<reference evidence="10 11" key="1">
    <citation type="submission" date="2018-07" db="EMBL/GenBank/DDBJ databases">
        <title>Draft Genome Assemblies for Five Robust Yarrowia lipolytica Strains Exhibiting High Lipid Production and Pentose Sugar Utilization and Sugar Alcohol Secretion from Undetoxified Lignocellulosic Biomass Hydrolysates.</title>
        <authorList>
            <consortium name="DOE Joint Genome Institute"/>
            <person name="Walker C."/>
            <person name="Ryu S."/>
            <person name="Na H."/>
            <person name="Zane M."/>
            <person name="LaButti K."/>
            <person name="Lipzen A."/>
            <person name="Haridas S."/>
            <person name="Barry K."/>
            <person name="Grigoriev I.V."/>
            <person name="Quarterman J."/>
            <person name="Slininger P."/>
            <person name="Dien B."/>
            <person name="Trinh C.T."/>
        </authorList>
    </citation>
    <scope>NUCLEOTIDE SEQUENCE [LARGE SCALE GENOMIC DNA]</scope>
    <source>
        <strain evidence="10 11">YB392</strain>
    </source>
</reference>
<evidence type="ECO:0000256" key="2">
    <source>
        <dbReference type="ARBA" id="ARBA00022741"/>
    </source>
</evidence>
<dbReference type="InterPro" id="IPR007695">
    <property type="entry name" value="DNA_mismatch_repair_MutS-lik_N"/>
</dbReference>
<keyword evidence="6" id="KW-0234">DNA repair</keyword>
<dbReference type="SUPFAM" id="SSF48334">
    <property type="entry name" value="DNA repair protein MutS, domain III"/>
    <property type="match status" value="1"/>
</dbReference>
<evidence type="ECO:0000256" key="6">
    <source>
        <dbReference type="ARBA" id="ARBA00023204"/>
    </source>
</evidence>
<dbReference type="GO" id="GO:0006298">
    <property type="term" value="P:mismatch repair"/>
    <property type="evidence" value="ECO:0007669"/>
    <property type="project" value="InterPro"/>
</dbReference>
<evidence type="ECO:0000256" key="3">
    <source>
        <dbReference type="ARBA" id="ARBA00022763"/>
    </source>
</evidence>
<dbReference type="Gene3D" id="3.30.420.110">
    <property type="entry name" value="MutS, connector domain"/>
    <property type="match status" value="1"/>
</dbReference>
<keyword evidence="7" id="KW-0175">Coiled coil</keyword>
<dbReference type="SUPFAM" id="SSF53150">
    <property type="entry name" value="DNA repair protein MutS, domain II"/>
    <property type="match status" value="1"/>
</dbReference>
<evidence type="ECO:0000256" key="1">
    <source>
        <dbReference type="ARBA" id="ARBA00006271"/>
    </source>
</evidence>
<dbReference type="InterPro" id="IPR045076">
    <property type="entry name" value="MutS"/>
</dbReference>
<dbReference type="Proteomes" id="UP000256601">
    <property type="component" value="Unassembled WGS sequence"/>
</dbReference>
<dbReference type="SUPFAM" id="SSF52540">
    <property type="entry name" value="P-loop containing nucleoside triphosphate hydrolases"/>
    <property type="match status" value="1"/>
</dbReference>
<dbReference type="OrthoDB" id="2534523at2759"/>
<accession>A0A371CEA3</accession>
<keyword evidence="2" id="KW-0547">Nucleotide-binding</keyword>
<dbReference type="Gene3D" id="3.40.50.300">
    <property type="entry name" value="P-loop containing nucleotide triphosphate hydrolases"/>
    <property type="match status" value="1"/>
</dbReference>
<evidence type="ECO:0000256" key="5">
    <source>
        <dbReference type="ARBA" id="ARBA00023125"/>
    </source>
</evidence>
<evidence type="ECO:0000313" key="10">
    <source>
        <dbReference type="EMBL" id="RDW28609.1"/>
    </source>
</evidence>
<dbReference type="GO" id="GO:0140664">
    <property type="term" value="F:ATP-dependent DNA damage sensor activity"/>
    <property type="evidence" value="ECO:0007669"/>
    <property type="project" value="InterPro"/>
</dbReference>
<dbReference type="VEuPathDB" id="FungiDB:YALI1_B13737g"/>
<dbReference type="InterPro" id="IPR007696">
    <property type="entry name" value="DNA_mismatch_repair_MutS_core"/>
</dbReference>
<dbReference type="Pfam" id="PF05192">
    <property type="entry name" value="MutS_III"/>
    <property type="match status" value="1"/>
</dbReference>
<comment type="similarity">
    <text evidence="1">Belongs to the DNA mismatch repair MutS family.</text>
</comment>
<dbReference type="PIRSF" id="PIRSF037677">
    <property type="entry name" value="DNA_mis_repair_Msh6"/>
    <property type="match status" value="1"/>
</dbReference>
<dbReference type="InterPro" id="IPR016151">
    <property type="entry name" value="DNA_mismatch_repair_MutS_N"/>
</dbReference>
<dbReference type="InterPro" id="IPR017261">
    <property type="entry name" value="DNA_mismatch_repair_MutS/MSH"/>
</dbReference>
<name>A0A371CEA3_YARLL</name>
<gene>
    <name evidence="10" type="ORF">B0I71DRAFT_127047</name>
</gene>
<dbReference type="GO" id="GO:0005524">
    <property type="term" value="F:ATP binding"/>
    <property type="evidence" value="ECO:0007669"/>
    <property type="project" value="UniProtKB-KW"/>
</dbReference>
<organism evidence="10 11">
    <name type="scientific">Yarrowia lipolytica</name>
    <name type="common">Candida lipolytica</name>
    <dbReference type="NCBI Taxonomy" id="4952"/>
    <lineage>
        <taxon>Eukaryota</taxon>
        <taxon>Fungi</taxon>
        <taxon>Dikarya</taxon>
        <taxon>Ascomycota</taxon>
        <taxon>Saccharomycotina</taxon>
        <taxon>Dipodascomycetes</taxon>
        <taxon>Dipodascales</taxon>
        <taxon>Dipodascales incertae sedis</taxon>
        <taxon>Yarrowia</taxon>
    </lineage>
</organism>
<proteinExistence type="inferred from homology"/>
<keyword evidence="5" id="KW-0238">DNA-binding</keyword>
<dbReference type="Pfam" id="PF05188">
    <property type="entry name" value="MutS_II"/>
    <property type="match status" value="1"/>
</dbReference>
<dbReference type="SMART" id="SM00533">
    <property type="entry name" value="MUTSd"/>
    <property type="match status" value="1"/>
</dbReference>
<dbReference type="GO" id="GO:0005739">
    <property type="term" value="C:mitochondrion"/>
    <property type="evidence" value="ECO:0007669"/>
    <property type="project" value="TreeGrafter"/>
</dbReference>
<feature type="coiled-coil region" evidence="7">
    <location>
        <begin position="568"/>
        <end position="595"/>
    </location>
</feature>
<evidence type="ECO:0000256" key="7">
    <source>
        <dbReference type="SAM" id="Coils"/>
    </source>
</evidence>
<dbReference type="Pfam" id="PF01624">
    <property type="entry name" value="MutS_I"/>
    <property type="match status" value="1"/>
</dbReference>
<feature type="region of interest" description="Disordered" evidence="8">
    <location>
        <begin position="534"/>
        <end position="554"/>
    </location>
</feature>
<feature type="domain" description="DNA mismatch repair proteins mutS family" evidence="9">
    <location>
        <begin position="836"/>
        <end position="852"/>
    </location>
</feature>
<dbReference type="Gene3D" id="1.10.1420.10">
    <property type="match status" value="2"/>
</dbReference>
<dbReference type="InterPro" id="IPR027417">
    <property type="entry name" value="P-loop_NTPase"/>
</dbReference>
<dbReference type="GO" id="GO:0043504">
    <property type="term" value="P:mitochondrial DNA repair"/>
    <property type="evidence" value="ECO:0007669"/>
    <property type="project" value="TreeGrafter"/>
</dbReference>
<evidence type="ECO:0000256" key="8">
    <source>
        <dbReference type="SAM" id="MobiDB-lite"/>
    </source>
</evidence>
<dbReference type="GO" id="GO:0005634">
    <property type="term" value="C:nucleus"/>
    <property type="evidence" value="ECO:0007669"/>
    <property type="project" value="TreeGrafter"/>
</dbReference>
<protein>
    <submittedName>
        <fullName evidence="10">Muts domain V-domain-containing protein</fullName>
    </submittedName>
</protein>
<dbReference type="EMBL" id="KZ858951">
    <property type="protein sequence ID" value="RDW28609.1"/>
    <property type="molecule type" value="Genomic_DNA"/>
</dbReference>
<dbReference type="InterPro" id="IPR036187">
    <property type="entry name" value="DNA_mismatch_repair_MutS_sf"/>
</dbReference>
<keyword evidence="3" id="KW-0227">DNA damage</keyword>
<dbReference type="Gene3D" id="3.40.1170.10">
    <property type="entry name" value="DNA repair protein MutS, domain I"/>
    <property type="match status" value="1"/>
</dbReference>